<comment type="similarity">
    <text evidence="1">Belongs to the FLZ family.</text>
</comment>
<dbReference type="OrthoDB" id="828272at2759"/>
<accession>A0A7J6XBQ6</accession>
<reference evidence="5 6" key="1">
    <citation type="submission" date="2020-06" db="EMBL/GenBank/DDBJ databases">
        <title>Transcriptomic and genomic resources for Thalictrum thalictroides and T. hernandezii: Facilitating candidate gene discovery in an emerging model plant lineage.</title>
        <authorList>
            <person name="Arias T."/>
            <person name="Riano-Pachon D.M."/>
            <person name="Di Stilio V.S."/>
        </authorList>
    </citation>
    <scope>NUCLEOTIDE SEQUENCE [LARGE SCALE GENOMIC DNA]</scope>
    <source>
        <strain evidence="6">cv. WT478/WT964</strain>
        <tissue evidence="5">Leaves</tissue>
    </source>
</reference>
<gene>
    <name evidence="5" type="ORF">FRX31_004016</name>
</gene>
<sequence length="237" mass="26185">MTSKKRPSINLPLFINNISESFSSSDHVTNKSPRHFETGVVGLGIVAAMNHNHDDDDDEFSSSVTTRVVKMAISPRSEPIPIAKIGDQPILEKEDMKLSESYTCVISHLGNGNGNNSITKREYFDVPDDDKNGGYLWENYSNSGLFFTSSPKNTETEALFQTADFLGSCYLCRKKLHGLDIFMYRGDKAFCSAECRYKKISSDERREKCGSGVLKSFAYSVSPCSAPRIYSAGVAAA</sequence>
<evidence type="ECO:0000259" key="4">
    <source>
        <dbReference type="PROSITE" id="PS51795"/>
    </source>
</evidence>
<dbReference type="Proteomes" id="UP000554482">
    <property type="component" value="Unassembled WGS sequence"/>
</dbReference>
<organism evidence="5 6">
    <name type="scientific">Thalictrum thalictroides</name>
    <name type="common">Rue-anemone</name>
    <name type="synonym">Anemone thalictroides</name>
    <dbReference type="NCBI Taxonomy" id="46969"/>
    <lineage>
        <taxon>Eukaryota</taxon>
        <taxon>Viridiplantae</taxon>
        <taxon>Streptophyta</taxon>
        <taxon>Embryophyta</taxon>
        <taxon>Tracheophyta</taxon>
        <taxon>Spermatophyta</taxon>
        <taxon>Magnoliopsida</taxon>
        <taxon>Ranunculales</taxon>
        <taxon>Ranunculaceae</taxon>
        <taxon>Thalictroideae</taxon>
        <taxon>Thalictrum</taxon>
    </lineage>
</organism>
<feature type="zinc finger region" description="FLZ-type" evidence="3">
    <location>
        <begin position="164"/>
        <end position="207"/>
    </location>
</feature>
<dbReference type="InterPro" id="IPR044604">
    <property type="entry name" value="FLZ12/13/14"/>
</dbReference>
<keyword evidence="2" id="KW-0479">Metal-binding</keyword>
<feature type="domain" description="FLZ-type" evidence="4">
    <location>
        <begin position="164"/>
        <end position="207"/>
    </location>
</feature>
<dbReference type="GO" id="GO:0046872">
    <property type="term" value="F:metal ion binding"/>
    <property type="evidence" value="ECO:0007669"/>
    <property type="project" value="UniProtKB-KW"/>
</dbReference>
<dbReference type="PROSITE" id="PS51795">
    <property type="entry name" value="ZF_FLZ"/>
    <property type="match status" value="1"/>
</dbReference>
<evidence type="ECO:0000256" key="1">
    <source>
        <dbReference type="ARBA" id="ARBA00009374"/>
    </source>
</evidence>
<comment type="caution">
    <text evidence="5">The sequence shown here is derived from an EMBL/GenBank/DDBJ whole genome shotgun (WGS) entry which is preliminary data.</text>
</comment>
<evidence type="ECO:0000256" key="3">
    <source>
        <dbReference type="PROSITE-ProRule" id="PRU01131"/>
    </source>
</evidence>
<evidence type="ECO:0000313" key="5">
    <source>
        <dbReference type="EMBL" id="KAF5206397.1"/>
    </source>
</evidence>
<dbReference type="PANTHER" id="PTHR47208:SF1">
    <property type="entry name" value="OS02G0174800 PROTEIN"/>
    <property type="match status" value="1"/>
</dbReference>
<dbReference type="PANTHER" id="PTHR47208">
    <property type="entry name" value="OS02G0174800 PROTEIN"/>
    <property type="match status" value="1"/>
</dbReference>
<evidence type="ECO:0000256" key="2">
    <source>
        <dbReference type="ARBA" id="ARBA00022723"/>
    </source>
</evidence>
<evidence type="ECO:0000313" key="6">
    <source>
        <dbReference type="Proteomes" id="UP000554482"/>
    </source>
</evidence>
<keyword evidence="6" id="KW-1185">Reference proteome</keyword>
<dbReference type="InterPro" id="IPR007650">
    <property type="entry name" value="Zf-FLZ_dom"/>
</dbReference>
<protein>
    <submittedName>
        <fullName evidence="5">Fcs-like zinc finger</fullName>
    </submittedName>
</protein>
<name>A0A7J6XBQ6_THATH</name>
<dbReference type="Pfam" id="PF04570">
    <property type="entry name" value="zf-FLZ"/>
    <property type="match status" value="1"/>
</dbReference>
<dbReference type="EMBL" id="JABWDY010002805">
    <property type="protein sequence ID" value="KAF5206397.1"/>
    <property type="molecule type" value="Genomic_DNA"/>
</dbReference>
<proteinExistence type="inferred from homology"/>
<dbReference type="AlphaFoldDB" id="A0A7J6XBQ6"/>